<dbReference type="EMBL" id="CP043538">
    <property type="protein sequence ID" value="QGY01266.1"/>
    <property type="molecule type" value="Genomic_DNA"/>
</dbReference>
<dbReference type="KEGG" id="mmes:MMSR116_04620"/>
<reference evidence="1 2" key="2">
    <citation type="journal article" date="2013" name="Genome Announc.">
        <title>Draft Genome Sequence of Methylobacterium mesophilicum Strain SR1.6/6, Isolated from Citrus sinensis.</title>
        <authorList>
            <person name="Marinho Almeida D."/>
            <person name="Dini-Andreote F."/>
            <person name="Camargo Neves A.A."/>
            <person name="Juca Ramos R.T."/>
            <person name="Andreote F.D."/>
            <person name="Carneiro A.R."/>
            <person name="Oliveira de Souza Lima A."/>
            <person name="Caracciolo Gomes de Sa P.H."/>
            <person name="Ribeiro Barbosa M.S."/>
            <person name="Araujo W.L."/>
            <person name="Silva A."/>
        </authorList>
    </citation>
    <scope>NUCLEOTIDE SEQUENCE [LARGE SCALE GENOMIC DNA]</scope>
    <source>
        <strain evidence="1 2">SR1.6/6</strain>
    </source>
</reference>
<sequence length="76" mass="8259">MATQSRIFDPRVIDLRLIEGGASVVMIVTCAAAASRAETRAGVSSLEFDERNLIERMAQLSMKGRSPERILALHSG</sequence>
<evidence type="ECO:0000313" key="2">
    <source>
        <dbReference type="Proteomes" id="UP000012488"/>
    </source>
</evidence>
<organism evidence="1 2">
    <name type="scientific">Methylobacterium mesophilicum SR1.6/6</name>
    <dbReference type="NCBI Taxonomy" id="908290"/>
    <lineage>
        <taxon>Bacteria</taxon>
        <taxon>Pseudomonadati</taxon>
        <taxon>Pseudomonadota</taxon>
        <taxon>Alphaproteobacteria</taxon>
        <taxon>Hyphomicrobiales</taxon>
        <taxon>Methylobacteriaceae</taxon>
        <taxon>Methylobacterium</taxon>
    </lineage>
</organism>
<dbReference type="AlphaFoldDB" id="A0A6B9FHH5"/>
<accession>A0A6B9FHH5</accession>
<proteinExistence type="predicted"/>
<evidence type="ECO:0000313" key="1">
    <source>
        <dbReference type="EMBL" id="QGY01266.1"/>
    </source>
</evidence>
<gene>
    <name evidence="1" type="ORF">MMSR116_04620</name>
</gene>
<name>A0A6B9FHH5_9HYPH</name>
<dbReference type="Proteomes" id="UP000012488">
    <property type="component" value="Chromosome"/>
</dbReference>
<protein>
    <submittedName>
        <fullName evidence="1">Uncharacterized protein</fullName>
    </submittedName>
</protein>
<reference evidence="1 2" key="1">
    <citation type="journal article" date="2012" name="Genet. Mol. Biol.">
        <title>Analysis of 16S rRNA and mxaF genes revealing insights into Methylobacterium niche-specific plant association.</title>
        <authorList>
            <person name="Dourado M.N."/>
            <person name="Andreote F.D."/>
            <person name="Dini-Andreote F."/>
            <person name="Conti R."/>
            <person name="Araujo J.M."/>
            <person name="Araujo W.L."/>
        </authorList>
    </citation>
    <scope>NUCLEOTIDE SEQUENCE [LARGE SCALE GENOMIC DNA]</scope>
    <source>
        <strain evidence="1 2">SR1.6/6</strain>
    </source>
</reference>